<evidence type="ECO:0000256" key="1">
    <source>
        <dbReference type="ARBA" id="ARBA00022723"/>
    </source>
</evidence>
<evidence type="ECO:0000256" key="4">
    <source>
        <dbReference type="ARBA" id="ARBA00022833"/>
    </source>
</evidence>
<comment type="caution">
    <text evidence="8">The sequence shown here is derived from an EMBL/GenBank/DDBJ whole genome shotgun (WGS) entry which is preliminary data.</text>
</comment>
<dbReference type="PANTHER" id="PTHR24388:SF53">
    <property type="entry name" value="CHORION TRANSCRIPTION FACTOR CF2-RELATED"/>
    <property type="match status" value="1"/>
</dbReference>
<evidence type="ECO:0000256" key="5">
    <source>
        <dbReference type="ARBA" id="ARBA00023242"/>
    </source>
</evidence>
<keyword evidence="2" id="KW-0677">Repeat</keyword>
<feature type="domain" description="C2H2-type" evidence="7">
    <location>
        <begin position="49"/>
        <end position="72"/>
    </location>
</feature>
<accession>A0AAN9B0F5</accession>
<organism evidence="8 9">
    <name type="scientific">Littorina saxatilis</name>
    <dbReference type="NCBI Taxonomy" id="31220"/>
    <lineage>
        <taxon>Eukaryota</taxon>
        <taxon>Metazoa</taxon>
        <taxon>Spiralia</taxon>
        <taxon>Lophotrochozoa</taxon>
        <taxon>Mollusca</taxon>
        <taxon>Gastropoda</taxon>
        <taxon>Caenogastropoda</taxon>
        <taxon>Littorinimorpha</taxon>
        <taxon>Littorinoidea</taxon>
        <taxon>Littorinidae</taxon>
        <taxon>Littorina</taxon>
    </lineage>
</organism>
<dbReference type="SMART" id="SM00355">
    <property type="entry name" value="ZnF_C2H2"/>
    <property type="match status" value="2"/>
</dbReference>
<keyword evidence="1" id="KW-0479">Metal-binding</keyword>
<keyword evidence="5" id="KW-0539">Nucleus</keyword>
<evidence type="ECO:0000256" key="6">
    <source>
        <dbReference type="PROSITE-ProRule" id="PRU00042"/>
    </source>
</evidence>
<dbReference type="EMBL" id="JBAMIC010000014">
    <property type="protein sequence ID" value="KAK7096622.1"/>
    <property type="molecule type" value="Genomic_DNA"/>
</dbReference>
<dbReference type="InterPro" id="IPR036236">
    <property type="entry name" value="Znf_C2H2_sf"/>
</dbReference>
<dbReference type="GO" id="GO:0000981">
    <property type="term" value="F:DNA-binding transcription factor activity, RNA polymerase II-specific"/>
    <property type="evidence" value="ECO:0007669"/>
    <property type="project" value="TreeGrafter"/>
</dbReference>
<dbReference type="SUPFAM" id="SSF57667">
    <property type="entry name" value="beta-beta-alpha zinc fingers"/>
    <property type="match status" value="2"/>
</dbReference>
<evidence type="ECO:0000313" key="8">
    <source>
        <dbReference type="EMBL" id="KAK7096622.1"/>
    </source>
</evidence>
<evidence type="ECO:0000256" key="2">
    <source>
        <dbReference type="ARBA" id="ARBA00022737"/>
    </source>
</evidence>
<evidence type="ECO:0000256" key="3">
    <source>
        <dbReference type="ARBA" id="ARBA00022771"/>
    </source>
</evidence>
<dbReference type="Gene3D" id="3.30.160.60">
    <property type="entry name" value="Classic Zinc Finger"/>
    <property type="match status" value="3"/>
</dbReference>
<feature type="domain" description="C2H2-type" evidence="7">
    <location>
        <begin position="80"/>
        <end position="107"/>
    </location>
</feature>
<evidence type="ECO:0000259" key="7">
    <source>
        <dbReference type="PROSITE" id="PS50157"/>
    </source>
</evidence>
<keyword evidence="3 6" id="KW-0863">Zinc-finger</keyword>
<dbReference type="PROSITE" id="PS00028">
    <property type="entry name" value="ZINC_FINGER_C2H2_1"/>
    <property type="match status" value="2"/>
</dbReference>
<keyword evidence="4" id="KW-0862">Zinc</keyword>
<dbReference type="PROSITE" id="PS50157">
    <property type="entry name" value="ZINC_FINGER_C2H2_2"/>
    <property type="match status" value="2"/>
</dbReference>
<dbReference type="PANTHER" id="PTHR24388">
    <property type="entry name" value="ZINC FINGER PROTEIN"/>
    <property type="match status" value="1"/>
</dbReference>
<reference evidence="8 9" key="1">
    <citation type="submission" date="2024-02" db="EMBL/GenBank/DDBJ databases">
        <title>Chromosome-scale genome assembly of the rough periwinkle Littorina saxatilis.</title>
        <authorList>
            <person name="De Jode A."/>
            <person name="Faria R."/>
            <person name="Formenti G."/>
            <person name="Sims Y."/>
            <person name="Smith T.P."/>
            <person name="Tracey A."/>
            <person name="Wood J.M.D."/>
            <person name="Zagrodzka Z.B."/>
            <person name="Johannesson K."/>
            <person name="Butlin R.K."/>
            <person name="Leder E.H."/>
        </authorList>
    </citation>
    <scope>NUCLEOTIDE SEQUENCE [LARGE SCALE GENOMIC DNA]</scope>
    <source>
        <strain evidence="8">Snail1</strain>
        <tissue evidence="8">Muscle</tissue>
    </source>
</reference>
<dbReference type="Pfam" id="PF00096">
    <property type="entry name" value="zf-C2H2"/>
    <property type="match status" value="1"/>
</dbReference>
<dbReference type="GO" id="GO:0008270">
    <property type="term" value="F:zinc ion binding"/>
    <property type="evidence" value="ECO:0007669"/>
    <property type="project" value="UniProtKB-KW"/>
</dbReference>
<dbReference type="InterPro" id="IPR013087">
    <property type="entry name" value="Znf_C2H2_type"/>
</dbReference>
<evidence type="ECO:0000313" key="9">
    <source>
        <dbReference type="Proteomes" id="UP001374579"/>
    </source>
</evidence>
<protein>
    <recommendedName>
        <fullName evidence="7">C2H2-type domain-containing protein</fullName>
    </recommendedName>
</protein>
<dbReference type="GO" id="GO:0000978">
    <property type="term" value="F:RNA polymerase II cis-regulatory region sequence-specific DNA binding"/>
    <property type="evidence" value="ECO:0007669"/>
    <property type="project" value="TreeGrafter"/>
</dbReference>
<dbReference type="Proteomes" id="UP001374579">
    <property type="component" value="Unassembled WGS sequence"/>
</dbReference>
<dbReference type="InterPro" id="IPR050527">
    <property type="entry name" value="Snail/Krueppel_Znf"/>
</dbReference>
<proteinExistence type="predicted"/>
<gene>
    <name evidence="8" type="ORF">V1264_005898</name>
</gene>
<sequence length="154" mass="17725">MELSAVTLDSFLDVSTEETVQTQPLQDLSEAIGLPAMTSTPAKKTRVRELCQDCGKIFSRMSSLKEHRRMKHDFAQGPRYSCQHCAKTFMNRSDFHSHISAHSGVKPHLCEKCNKSFQNRRNLTRYIDLLIAFILTWHYRKLFSNKGLFSCLVV</sequence>
<name>A0AAN9B0F5_9CAEN</name>
<keyword evidence="9" id="KW-1185">Reference proteome</keyword>
<dbReference type="AlphaFoldDB" id="A0AAN9B0F5"/>